<keyword evidence="1" id="KW-1133">Transmembrane helix</keyword>
<dbReference type="InterPro" id="IPR000792">
    <property type="entry name" value="Tscrpt_reg_LuxR_C"/>
</dbReference>
<evidence type="ECO:0000313" key="3">
    <source>
        <dbReference type="EMBL" id="MBX7489836.1"/>
    </source>
</evidence>
<comment type="caution">
    <text evidence="3">The sequence shown here is derived from an EMBL/GenBank/DDBJ whole genome shotgun (WGS) entry which is preliminary data.</text>
</comment>
<organism evidence="3 4">
    <name type="scientific">Qipengyuania pacifica</name>
    <dbReference type="NCBI Taxonomy" id="2860199"/>
    <lineage>
        <taxon>Bacteria</taxon>
        <taxon>Pseudomonadati</taxon>
        <taxon>Pseudomonadota</taxon>
        <taxon>Alphaproteobacteria</taxon>
        <taxon>Sphingomonadales</taxon>
        <taxon>Erythrobacteraceae</taxon>
        <taxon>Qipengyuania</taxon>
    </lineage>
</organism>
<protein>
    <submittedName>
        <fullName evidence="3">LuxR C-terminal-related transcriptional regulator</fullName>
    </submittedName>
</protein>
<evidence type="ECO:0000259" key="2">
    <source>
        <dbReference type="Pfam" id="PF00196"/>
    </source>
</evidence>
<gene>
    <name evidence="3" type="ORF">K3177_15110</name>
</gene>
<evidence type="ECO:0000313" key="4">
    <source>
        <dbReference type="Proteomes" id="UP000776651"/>
    </source>
</evidence>
<dbReference type="EMBL" id="JAIGNQ010000004">
    <property type="protein sequence ID" value="MBX7489836.1"/>
    <property type="molecule type" value="Genomic_DNA"/>
</dbReference>
<keyword evidence="1" id="KW-0812">Transmembrane</keyword>
<sequence length="161" mass="17367">MLARRMTIKEIAAELQISDSGVNKHIAALKRRFEVNALSEVVAAWRASSEEPAEGLSKPTCIIPHLAANGIHTASHGQKEAGDFELADSGAPLDWPGLRQPQILPRWLEGRNPVIRRLAAVFGIMIASLAVIILAITVLKSMSEMVTGTEPDLVLRDASAD</sequence>
<accession>A0ABS7JKD2</accession>
<feature type="domain" description="HTH luxR-type" evidence="2">
    <location>
        <begin position="3"/>
        <end position="42"/>
    </location>
</feature>
<name>A0ABS7JKD2_9SPHN</name>
<keyword evidence="1" id="KW-0472">Membrane</keyword>
<keyword evidence="4" id="KW-1185">Reference proteome</keyword>
<dbReference type="InterPro" id="IPR016032">
    <property type="entry name" value="Sig_transdc_resp-reg_C-effctor"/>
</dbReference>
<evidence type="ECO:0000256" key="1">
    <source>
        <dbReference type="SAM" id="Phobius"/>
    </source>
</evidence>
<dbReference type="SUPFAM" id="SSF46894">
    <property type="entry name" value="C-terminal effector domain of the bipartite response regulators"/>
    <property type="match status" value="1"/>
</dbReference>
<proteinExistence type="predicted"/>
<dbReference type="Proteomes" id="UP000776651">
    <property type="component" value="Unassembled WGS sequence"/>
</dbReference>
<dbReference type="InterPro" id="IPR036388">
    <property type="entry name" value="WH-like_DNA-bd_sf"/>
</dbReference>
<feature type="transmembrane region" description="Helical" evidence="1">
    <location>
        <begin position="118"/>
        <end position="139"/>
    </location>
</feature>
<reference evidence="3 4" key="1">
    <citation type="submission" date="2021-08" db="EMBL/GenBank/DDBJ databases">
        <title>Comparative Genomics Analysis of the Genus Qipengyuania Reveals Extensive Genetic Diversity and Metabolic Versatility, Including the Description of Fifteen Novel Species.</title>
        <authorList>
            <person name="Liu Y."/>
        </authorList>
    </citation>
    <scope>NUCLEOTIDE SEQUENCE [LARGE SCALE GENOMIC DNA]</scope>
    <source>
        <strain evidence="3 4">GH25</strain>
    </source>
</reference>
<dbReference type="Gene3D" id="1.10.10.10">
    <property type="entry name" value="Winged helix-like DNA-binding domain superfamily/Winged helix DNA-binding domain"/>
    <property type="match status" value="1"/>
</dbReference>
<dbReference type="Pfam" id="PF00196">
    <property type="entry name" value="GerE"/>
    <property type="match status" value="1"/>
</dbReference>